<keyword evidence="2" id="KW-1185">Reference proteome</keyword>
<feature type="compositionally biased region" description="Basic residues" evidence="1">
    <location>
        <begin position="51"/>
        <end position="64"/>
    </location>
</feature>
<gene>
    <name evidence="3" type="primary">LOC120280053</name>
</gene>
<dbReference type="AlphaFoldDB" id="A0AB40CS36"/>
<proteinExistence type="predicted"/>
<sequence>MKCVDDAIEKLMDNANYLESHSNQVMPPMLLEKDHDHHQATSSKFLTPLKVRSKGRPPSKRKKSKVEEMIIRNKKKKTQATGNVQMQNDTQIEIHTQESVVTSNFFPNVMNVDVYGFNWQNAGNYSSSQGQPSNYSTPIDSAEMLANEIRTSTSIGHESNSISWANIHFNSGK</sequence>
<evidence type="ECO:0000313" key="3">
    <source>
        <dbReference type="RefSeq" id="XP_039142690.1"/>
    </source>
</evidence>
<organism evidence="2 3">
    <name type="scientific">Dioscorea cayennensis subsp. rotundata</name>
    <name type="common">White Guinea yam</name>
    <name type="synonym">Dioscorea rotundata</name>
    <dbReference type="NCBI Taxonomy" id="55577"/>
    <lineage>
        <taxon>Eukaryota</taxon>
        <taxon>Viridiplantae</taxon>
        <taxon>Streptophyta</taxon>
        <taxon>Embryophyta</taxon>
        <taxon>Tracheophyta</taxon>
        <taxon>Spermatophyta</taxon>
        <taxon>Magnoliopsida</taxon>
        <taxon>Liliopsida</taxon>
        <taxon>Dioscoreales</taxon>
        <taxon>Dioscoreaceae</taxon>
        <taxon>Dioscorea</taxon>
    </lineage>
</organism>
<dbReference type="RefSeq" id="XP_039142690.1">
    <property type="nucleotide sequence ID" value="XM_039286756.1"/>
</dbReference>
<dbReference type="GeneID" id="120280053"/>
<feature type="region of interest" description="Disordered" evidence="1">
    <location>
        <begin position="35"/>
        <end position="67"/>
    </location>
</feature>
<dbReference type="Proteomes" id="UP001515500">
    <property type="component" value="Chromosome 17"/>
</dbReference>
<name>A0AB40CS36_DIOCR</name>
<evidence type="ECO:0000256" key="1">
    <source>
        <dbReference type="SAM" id="MobiDB-lite"/>
    </source>
</evidence>
<protein>
    <submittedName>
        <fullName evidence="3">Uncharacterized protein LOC120280053</fullName>
    </submittedName>
</protein>
<accession>A0AB40CS36</accession>
<evidence type="ECO:0000313" key="2">
    <source>
        <dbReference type="Proteomes" id="UP001515500"/>
    </source>
</evidence>
<reference evidence="3" key="1">
    <citation type="submission" date="2025-08" db="UniProtKB">
        <authorList>
            <consortium name="RefSeq"/>
        </authorList>
    </citation>
    <scope>IDENTIFICATION</scope>
</reference>